<name>A0A3B3Z976_9GOBI</name>
<dbReference type="PRINTS" id="PR00003">
    <property type="entry name" value="4DISULPHCORE"/>
</dbReference>
<dbReference type="SMART" id="SM00217">
    <property type="entry name" value="WAP"/>
    <property type="match status" value="2"/>
</dbReference>
<dbReference type="InterPro" id="IPR050514">
    <property type="entry name" value="WAP_four-disulfide_core"/>
</dbReference>
<dbReference type="SUPFAM" id="SSF57256">
    <property type="entry name" value="Elafin-like"/>
    <property type="match status" value="2"/>
</dbReference>
<keyword evidence="3" id="KW-1185">Reference proteome</keyword>
<dbReference type="PANTHER" id="PTHR19441">
    <property type="entry name" value="WHEY ACDIC PROTEIN WAP"/>
    <property type="match status" value="1"/>
</dbReference>
<dbReference type="PANTHER" id="PTHR19441:SF98">
    <property type="entry name" value="WAP DOMAIN-CONTAINING PROTEIN"/>
    <property type="match status" value="1"/>
</dbReference>
<dbReference type="GO" id="GO:0004867">
    <property type="term" value="F:serine-type endopeptidase inhibitor activity"/>
    <property type="evidence" value="ECO:0007669"/>
    <property type="project" value="TreeGrafter"/>
</dbReference>
<dbReference type="AlphaFoldDB" id="A0A3B3Z976"/>
<dbReference type="GO" id="GO:0045087">
    <property type="term" value="P:innate immune response"/>
    <property type="evidence" value="ECO:0007669"/>
    <property type="project" value="TreeGrafter"/>
</dbReference>
<dbReference type="Pfam" id="PF00095">
    <property type="entry name" value="WAP"/>
    <property type="match status" value="2"/>
</dbReference>
<dbReference type="STRING" id="409849.ENSPMGP00000001150"/>
<evidence type="ECO:0000313" key="3">
    <source>
        <dbReference type="Proteomes" id="UP000261520"/>
    </source>
</evidence>
<feature type="domain" description="WAP" evidence="1">
    <location>
        <begin position="48"/>
        <end position="91"/>
    </location>
</feature>
<accession>A0A3B3Z976</accession>
<reference evidence="2" key="2">
    <citation type="submission" date="2025-09" db="UniProtKB">
        <authorList>
            <consortium name="Ensembl"/>
        </authorList>
    </citation>
    <scope>IDENTIFICATION</scope>
</reference>
<dbReference type="GO" id="GO:0019731">
    <property type="term" value="P:antibacterial humoral response"/>
    <property type="evidence" value="ECO:0007669"/>
    <property type="project" value="TreeGrafter"/>
</dbReference>
<dbReference type="Gene3D" id="4.10.75.10">
    <property type="entry name" value="Elafin-like"/>
    <property type="match status" value="2"/>
</dbReference>
<evidence type="ECO:0000313" key="2">
    <source>
        <dbReference type="Ensembl" id="ENSPMGP00000001150.1"/>
    </source>
</evidence>
<dbReference type="Ensembl" id="ENSPMGT00000001214.1">
    <property type="protein sequence ID" value="ENSPMGP00000001150.1"/>
    <property type="gene ID" value="ENSPMGG00000001029.1"/>
</dbReference>
<dbReference type="GO" id="GO:0005615">
    <property type="term" value="C:extracellular space"/>
    <property type="evidence" value="ECO:0007669"/>
    <property type="project" value="TreeGrafter"/>
</dbReference>
<dbReference type="InterPro" id="IPR036645">
    <property type="entry name" value="Elafin-like_sf"/>
</dbReference>
<proteinExistence type="predicted"/>
<evidence type="ECO:0000259" key="1">
    <source>
        <dbReference type="PROSITE" id="PS51390"/>
    </source>
</evidence>
<organism evidence="2 3">
    <name type="scientific">Periophthalmus magnuspinnatus</name>
    <dbReference type="NCBI Taxonomy" id="409849"/>
    <lineage>
        <taxon>Eukaryota</taxon>
        <taxon>Metazoa</taxon>
        <taxon>Chordata</taxon>
        <taxon>Craniata</taxon>
        <taxon>Vertebrata</taxon>
        <taxon>Euteleostomi</taxon>
        <taxon>Actinopterygii</taxon>
        <taxon>Neopterygii</taxon>
        <taxon>Teleostei</taxon>
        <taxon>Neoteleostei</taxon>
        <taxon>Acanthomorphata</taxon>
        <taxon>Gobiaria</taxon>
        <taxon>Gobiiformes</taxon>
        <taxon>Gobioidei</taxon>
        <taxon>Gobiidae</taxon>
        <taxon>Oxudercinae</taxon>
        <taxon>Periophthalmus</taxon>
    </lineage>
</organism>
<dbReference type="PROSITE" id="PS51390">
    <property type="entry name" value="WAP"/>
    <property type="match status" value="2"/>
</dbReference>
<sequence length="148" mass="16110">MSLICVCVCSSEQHGALCPLPPDCGPEIDLIFAVHINITTVFLLFIFTEAKPGCCPAPIPHFIRCRDECSSDSQCPKNLKCCYSGCGWQCLLDSEKPGVCPKPRTDIHVEVGCLDQCSTDSQCEGNLKCCFDGCGRCLPPEHDNSHRG</sequence>
<dbReference type="InterPro" id="IPR008197">
    <property type="entry name" value="WAP_dom"/>
</dbReference>
<feature type="domain" description="WAP" evidence="1">
    <location>
        <begin position="93"/>
        <end position="141"/>
    </location>
</feature>
<dbReference type="CDD" id="cd00199">
    <property type="entry name" value="WAP"/>
    <property type="match status" value="1"/>
</dbReference>
<protein>
    <recommendedName>
        <fullName evidence="1">WAP domain-containing protein</fullName>
    </recommendedName>
</protein>
<reference evidence="2" key="1">
    <citation type="submission" date="2025-08" db="UniProtKB">
        <authorList>
            <consortium name="Ensembl"/>
        </authorList>
    </citation>
    <scope>IDENTIFICATION</scope>
</reference>
<dbReference type="Proteomes" id="UP000261520">
    <property type="component" value="Unplaced"/>
</dbReference>